<evidence type="ECO:0000313" key="5">
    <source>
        <dbReference type="EMBL" id="MCX2741444.1"/>
    </source>
</evidence>
<comment type="similarity">
    <text evidence="1">Belongs to the membrane fusion protein (MFP) (TC 8.A.1) family.</text>
</comment>
<dbReference type="Gene3D" id="2.40.420.20">
    <property type="match status" value="1"/>
</dbReference>
<sequence>MKSKLYILSILGAVTFLSSCGGSEHVSKPDAQSAVEVSVVSPSGTNHTFVTASGKVEAVNSATLSTRNMGYINRIKVKIGDEVRKGQLLISINNTDLQAKRAQVNAGITEATVAYENAAKDYQRFKALFADNSATQKELDDMTANYEMAKARLDGARQMKNEINAQFAYANITAPFDGVVTGKFVEVGDMANPGAPLLSIEAPGKYQVTASVPESEISAIQTGAAVKVLVKSIDKTLSGKVTEISTSAIHSGGQYLVKIALDDTDARVLSGMYASVQFPTSNSNVPNNVLVPADAIVALGDLTGIYTPSEQNTAILRWVRVGRSFGNEVEVLSGLGANEKYIARADGKLYNGAHITIK</sequence>
<evidence type="ECO:0000259" key="4">
    <source>
        <dbReference type="Pfam" id="PF25954"/>
    </source>
</evidence>
<proteinExistence type="inferred from homology"/>
<dbReference type="PROSITE" id="PS51257">
    <property type="entry name" value="PROKAR_LIPOPROTEIN"/>
    <property type="match status" value="1"/>
</dbReference>
<dbReference type="InterPro" id="IPR058625">
    <property type="entry name" value="MdtA-like_BSH"/>
</dbReference>
<dbReference type="EMBL" id="JAPFQO010000011">
    <property type="protein sequence ID" value="MCX2741444.1"/>
    <property type="molecule type" value="Genomic_DNA"/>
</dbReference>
<dbReference type="Gene3D" id="1.10.287.470">
    <property type="entry name" value="Helix hairpin bin"/>
    <property type="match status" value="1"/>
</dbReference>
<keyword evidence="6" id="KW-1185">Reference proteome</keyword>
<dbReference type="RefSeq" id="WP_266053652.1">
    <property type="nucleotide sequence ID" value="NZ_JAPFQO010000011.1"/>
</dbReference>
<feature type="domain" description="Multidrug resistance protein MdtA-like barrel-sandwich hybrid" evidence="3">
    <location>
        <begin position="61"/>
        <end position="195"/>
    </location>
</feature>
<gene>
    <name evidence="5" type="ORF">OO017_15905</name>
</gene>
<dbReference type="Gene3D" id="2.40.50.100">
    <property type="match status" value="1"/>
</dbReference>
<organism evidence="5 6">
    <name type="scientific">Pontibacter anaerobius</name>
    <dbReference type="NCBI Taxonomy" id="2993940"/>
    <lineage>
        <taxon>Bacteria</taxon>
        <taxon>Pseudomonadati</taxon>
        <taxon>Bacteroidota</taxon>
        <taxon>Cytophagia</taxon>
        <taxon>Cytophagales</taxon>
        <taxon>Hymenobacteraceae</taxon>
        <taxon>Pontibacter</taxon>
    </lineage>
</organism>
<dbReference type="Pfam" id="PF25917">
    <property type="entry name" value="BSH_RND"/>
    <property type="match status" value="1"/>
</dbReference>
<feature type="domain" description="CusB-like beta-barrel" evidence="4">
    <location>
        <begin position="208"/>
        <end position="279"/>
    </location>
</feature>
<name>A0ABT3RJ95_9BACT</name>
<dbReference type="Pfam" id="PF25954">
    <property type="entry name" value="Beta-barrel_RND_2"/>
    <property type="match status" value="1"/>
</dbReference>
<dbReference type="InterPro" id="IPR006143">
    <property type="entry name" value="RND_pump_MFP"/>
</dbReference>
<comment type="caution">
    <text evidence="5">The sequence shown here is derived from an EMBL/GenBank/DDBJ whole genome shotgun (WGS) entry which is preliminary data.</text>
</comment>
<evidence type="ECO:0000313" key="6">
    <source>
        <dbReference type="Proteomes" id="UP001207228"/>
    </source>
</evidence>
<protein>
    <submittedName>
        <fullName evidence="5">Efflux RND transporter periplasmic adaptor subunit</fullName>
    </submittedName>
</protein>
<accession>A0ABT3RJ95</accession>
<dbReference type="SUPFAM" id="SSF111369">
    <property type="entry name" value="HlyD-like secretion proteins"/>
    <property type="match status" value="1"/>
</dbReference>
<evidence type="ECO:0000256" key="2">
    <source>
        <dbReference type="SAM" id="Coils"/>
    </source>
</evidence>
<dbReference type="PANTHER" id="PTHR30469">
    <property type="entry name" value="MULTIDRUG RESISTANCE PROTEIN MDTA"/>
    <property type="match status" value="1"/>
</dbReference>
<dbReference type="Gene3D" id="2.40.30.170">
    <property type="match status" value="1"/>
</dbReference>
<evidence type="ECO:0000256" key="1">
    <source>
        <dbReference type="ARBA" id="ARBA00009477"/>
    </source>
</evidence>
<dbReference type="PANTHER" id="PTHR30469:SF15">
    <property type="entry name" value="HLYD FAMILY OF SECRETION PROTEINS"/>
    <property type="match status" value="1"/>
</dbReference>
<evidence type="ECO:0000259" key="3">
    <source>
        <dbReference type="Pfam" id="PF25917"/>
    </source>
</evidence>
<dbReference type="InterPro" id="IPR058792">
    <property type="entry name" value="Beta-barrel_RND_2"/>
</dbReference>
<keyword evidence="2" id="KW-0175">Coiled coil</keyword>
<dbReference type="Proteomes" id="UP001207228">
    <property type="component" value="Unassembled WGS sequence"/>
</dbReference>
<dbReference type="NCBIfam" id="TIGR01730">
    <property type="entry name" value="RND_mfp"/>
    <property type="match status" value="1"/>
</dbReference>
<reference evidence="5 6" key="1">
    <citation type="submission" date="2022-11" db="EMBL/GenBank/DDBJ databases">
        <title>The characterization of three novel Bacteroidetes species and genomic analysis of their roles in tidal elemental geochemical cycles.</title>
        <authorList>
            <person name="Ma K.-J."/>
        </authorList>
    </citation>
    <scope>NUCLEOTIDE SEQUENCE [LARGE SCALE GENOMIC DNA]</scope>
    <source>
        <strain evidence="5 6">M82</strain>
    </source>
</reference>
<feature type="coiled-coil region" evidence="2">
    <location>
        <begin position="132"/>
        <end position="166"/>
    </location>
</feature>